<evidence type="ECO:0000256" key="1">
    <source>
        <dbReference type="ARBA" id="ARBA00022603"/>
    </source>
</evidence>
<name>A0ABT1CW90_9HYPH</name>
<dbReference type="PROSITE" id="PS00092">
    <property type="entry name" value="N6_MTASE"/>
    <property type="match status" value="1"/>
</dbReference>
<dbReference type="Proteomes" id="UP001320715">
    <property type="component" value="Unassembled WGS sequence"/>
</dbReference>
<dbReference type="SUPFAM" id="SSF53335">
    <property type="entry name" value="S-adenosyl-L-methionine-dependent methyltransferases"/>
    <property type="match status" value="1"/>
</dbReference>
<dbReference type="EMBL" id="JAAAML010000004">
    <property type="protein sequence ID" value="MCO6410478.1"/>
    <property type="molecule type" value="Genomic_DNA"/>
</dbReference>
<dbReference type="InterPro" id="IPR002052">
    <property type="entry name" value="DNA_methylase_N6_adenine_CS"/>
</dbReference>
<dbReference type="InterPro" id="IPR029063">
    <property type="entry name" value="SAM-dependent_MTases_sf"/>
</dbReference>
<dbReference type="PIRSF" id="PIRSF004553">
    <property type="entry name" value="CHP00095"/>
    <property type="match status" value="1"/>
</dbReference>
<dbReference type="PANTHER" id="PTHR43542">
    <property type="entry name" value="METHYLTRANSFERASE"/>
    <property type="match status" value="1"/>
</dbReference>
<dbReference type="CDD" id="cd02440">
    <property type="entry name" value="AdoMet_MTases"/>
    <property type="match status" value="1"/>
</dbReference>
<dbReference type="EC" id="2.1.1.171" evidence="3"/>
<dbReference type="GO" id="GO:0052913">
    <property type="term" value="F:16S rRNA (guanine(966)-N(2))-methyltransferase activity"/>
    <property type="evidence" value="ECO:0007669"/>
    <property type="project" value="UniProtKB-EC"/>
</dbReference>
<keyword evidence="1 3" id="KW-0489">Methyltransferase</keyword>
<keyword evidence="2 3" id="KW-0808">Transferase</keyword>
<comment type="caution">
    <text evidence="3">The sequence shown here is derived from an EMBL/GenBank/DDBJ whole genome shotgun (WGS) entry which is preliminary data.</text>
</comment>
<evidence type="ECO:0000313" key="3">
    <source>
        <dbReference type="EMBL" id="MCO6410478.1"/>
    </source>
</evidence>
<organism evidence="3 4">
    <name type="scientific">Hoeflea alexandrii</name>
    <dbReference type="NCBI Taxonomy" id="288436"/>
    <lineage>
        <taxon>Bacteria</taxon>
        <taxon>Pseudomonadati</taxon>
        <taxon>Pseudomonadota</taxon>
        <taxon>Alphaproteobacteria</taxon>
        <taxon>Hyphomicrobiales</taxon>
        <taxon>Rhizobiaceae</taxon>
        <taxon>Hoeflea</taxon>
    </lineage>
</organism>
<accession>A0ABT1CW90</accession>
<dbReference type="InterPro" id="IPR004398">
    <property type="entry name" value="RNA_MeTrfase_RsmD"/>
</dbReference>
<reference evidence="3 4" key="1">
    <citation type="submission" date="2020-01" db="EMBL/GenBank/DDBJ databases">
        <title>Genomes of bacteria type strains.</title>
        <authorList>
            <person name="Chen J."/>
            <person name="Zhu S."/>
            <person name="Yang J."/>
        </authorList>
    </citation>
    <scope>NUCLEOTIDE SEQUENCE [LARGE SCALE GENOMIC DNA]</scope>
    <source>
        <strain evidence="3 4">DSM 16655</strain>
    </source>
</reference>
<dbReference type="NCBIfam" id="TIGR00095">
    <property type="entry name" value="16S rRNA (guanine(966)-N(2))-methyltransferase RsmD"/>
    <property type="match status" value="1"/>
</dbReference>
<evidence type="ECO:0000256" key="2">
    <source>
        <dbReference type="ARBA" id="ARBA00022679"/>
    </source>
</evidence>
<keyword evidence="4" id="KW-1185">Reference proteome</keyword>
<protein>
    <submittedName>
        <fullName evidence="3">16S rRNA (Guanine(966)-N(2))-methyltransferase RsmD</fullName>
        <ecNumber evidence="3">2.1.1.171</ecNumber>
    </submittedName>
</protein>
<dbReference type="PANTHER" id="PTHR43542:SF1">
    <property type="entry name" value="METHYLTRANSFERASE"/>
    <property type="match status" value="1"/>
</dbReference>
<dbReference type="Gene3D" id="3.40.50.150">
    <property type="entry name" value="Vaccinia Virus protein VP39"/>
    <property type="match status" value="1"/>
</dbReference>
<evidence type="ECO:0000313" key="4">
    <source>
        <dbReference type="Proteomes" id="UP001320715"/>
    </source>
</evidence>
<proteinExistence type="predicted"/>
<sequence>MRIVGGEFRGRGLAAPKSNVIRPTTDRSRESLFNILSHAFPEALAETRVLDLFAGTGAVGIEALSRGCRTALFVESGVEGRGLIQKNIETFGLQGRARIFRRDACKLGAAGTMGPFDLVFADPPYGKGLGDRALVSAARGGWLADGALVVLEEQASAEPDPGRGFKLLDTREFGDTIMRFFRYDASGLPENAVMAEGTTETGFRND</sequence>
<gene>
    <name evidence="3" type="primary">rsmD</name>
    <name evidence="3" type="ORF">GTW23_20035</name>
</gene>
<dbReference type="Pfam" id="PF03602">
    <property type="entry name" value="Cons_hypoth95"/>
    <property type="match status" value="1"/>
</dbReference>